<dbReference type="GO" id="GO:0005332">
    <property type="term" value="F:gamma-aminobutyric acid:sodium:chloride symporter activity"/>
    <property type="evidence" value="ECO:0007669"/>
    <property type="project" value="TreeGrafter"/>
</dbReference>
<feature type="transmembrane region" description="Helical" evidence="9">
    <location>
        <begin position="534"/>
        <end position="557"/>
    </location>
</feature>
<dbReference type="EMBL" id="WUAV01000003">
    <property type="protein sequence ID" value="KAF1763043.1"/>
    <property type="molecule type" value="Genomic_DNA"/>
</dbReference>
<feature type="transmembrane region" description="Helical" evidence="9">
    <location>
        <begin position="590"/>
        <end position="608"/>
    </location>
</feature>
<keyword evidence="3 9" id="KW-0812">Transmembrane</keyword>
<feature type="region of interest" description="Disordered" evidence="8">
    <location>
        <begin position="688"/>
        <end position="717"/>
    </location>
</feature>
<feature type="binding site" evidence="7">
    <location>
        <position position="377"/>
    </location>
    <ligand>
        <name>Na(+)</name>
        <dbReference type="ChEBI" id="CHEBI:29101"/>
        <label>1</label>
    </ligand>
</feature>
<evidence type="ECO:0000256" key="7">
    <source>
        <dbReference type="PIRSR" id="PIRSR600175-1"/>
    </source>
</evidence>
<dbReference type="InterPro" id="IPR037272">
    <property type="entry name" value="SNS_sf"/>
</dbReference>
<feature type="transmembrane region" description="Helical" evidence="9">
    <location>
        <begin position="466"/>
        <end position="490"/>
    </location>
</feature>
<dbReference type="CTD" id="9812505"/>
<feature type="binding site" evidence="7">
    <location>
        <position position="109"/>
    </location>
    <ligand>
        <name>Na(+)</name>
        <dbReference type="ChEBI" id="CHEBI:29101"/>
        <label>1</label>
    </ligand>
</feature>
<evidence type="ECO:0000256" key="5">
    <source>
        <dbReference type="ARBA" id="ARBA00022989"/>
    </source>
</evidence>
<keyword evidence="4" id="KW-0769">Symport</keyword>
<keyword evidence="2" id="KW-0813">Transport</keyword>
<dbReference type="PANTHER" id="PTHR11616">
    <property type="entry name" value="SODIUM/CHLORIDE DEPENDENT TRANSPORTER"/>
    <property type="match status" value="1"/>
</dbReference>
<feature type="binding site" evidence="7">
    <location>
        <position position="108"/>
    </location>
    <ligand>
        <name>Na(+)</name>
        <dbReference type="ChEBI" id="CHEBI:29101"/>
        <label>1</label>
    </ligand>
</feature>
<feature type="transmembrane region" description="Helical" evidence="9">
    <location>
        <begin position="502"/>
        <end position="528"/>
    </location>
</feature>
<evidence type="ECO:0000256" key="6">
    <source>
        <dbReference type="ARBA" id="ARBA00023136"/>
    </source>
</evidence>
<feature type="region of interest" description="Disordered" evidence="8">
    <location>
        <begin position="1"/>
        <end position="68"/>
    </location>
</feature>
<dbReference type="Pfam" id="PF00209">
    <property type="entry name" value="SNF"/>
    <property type="match status" value="1"/>
</dbReference>
<keyword evidence="6 9" id="KW-0472">Membrane</keyword>
<evidence type="ECO:0000256" key="1">
    <source>
        <dbReference type="ARBA" id="ARBA00004141"/>
    </source>
</evidence>
<evidence type="ECO:0000313" key="11">
    <source>
        <dbReference type="Proteomes" id="UP000483820"/>
    </source>
</evidence>
<proteinExistence type="predicted"/>
<keyword evidence="7" id="KW-0479">Metal-binding</keyword>
<protein>
    <submittedName>
        <fullName evidence="10">Uncharacterized protein</fullName>
    </submittedName>
</protein>
<dbReference type="GeneID" id="9812505"/>
<feature type="binding site" evidence="7">
    <location>
        <position position="113"/>
    </location>
    <ligand>
        <name>Na(+)</name>
        <dbReference type="ChEBI" id="CHEBI:29101"/>
        <label>1</label>
    </ligand>
</feature>
<feature type="transmembrane region" description="Helical" evidence="9">
    <location>
        <begin position="402"/>
        <end position="428"/>
    </location>
</feature>
<feature type="compositionally biased region" description="Basic and acidic residues" evidence="8">
    <location>
        <begin position="46"/>
        <end position="68"/>
    </location>
</feature>
<dbReference type="Proteomes" id="UP000483820">
    <property type="component" value="Chromosome III"/>
</dbReference>
<dbReference type="GO" id="GO:0046872">
    <property type="term" value="F:metal ion binding"/>
    <property type="evidence" value="ECO:0007669"/>
    <property type="project" value="UniProtKB-KW"/>
</dbReference>
<gene>
    <name evidence="10" type="ORF">GCK72_011308</name>
</gene>
<feature type="transmembrane region" description="Helical" evidence="9">
    <location>
        <begin position="628"/>
        <end position="650"/>
    </location>
</feature>
<comment type="subcellular location">
    <subcellularLocation>
        <location evidence="1">Membrane</location>
        <topology evidence="1">Multi-pass membrane protein</topology>
    </subcellularLocation>
</comment>
<dbReference type="RefSeq" id="XP_053587938.1">
    <property type="nucleotide sequence ID" value="XM_053728361.1"/>
</dbReference>
<feature type="transmembrane region" description="Helical" evidence="9">
    <location>
        <begin position="172"/>
        <end position="199"/>
    </location>
</feature>
<dbReference type="KEGG" id="crq:GCK72_011308"/>
<dbReference type="CDD" id="cd10324">
    <property type="entry name" value="SLC6sbd"/>
    <property type="match status" value="1"/>
</dbReference>
<feature type="binding site" evidence="7">
    <location>
        <position position="106"/>
    </location>
    <ligand>
        <name>Na(+)</name>
        <dbReference type="ChEBI" id="CHEBI:29101"/>
        <label>1</label>
    </ligand>
</feature>
<dbReference type="GO" id="GO:0043005">
    <property type="term" value="C:neuron projection"/>
    <property type="evidence" value="ECO:0007669"/>
    <property type="project" value="TreeGrafter"/>
</dbReference>
<dbReference type="PROSITE" id="PS50267">
    <property type="entry name" value="NA_NEUROTRAN_SYMP_3"/>
    <property type="match status" value="1"/>
</dbReference>
<evidence type="ECO:0000256" key="3">
    <source>
        <dbReference type="ARBA" id="ARBA00022692"/>
    </source>
</evidence>
<keyword evidence="7" id="KW-0915">Sodium</keyword>
<evidence type="ECO:0000256" key="2">
    <source>
        <dbReference type="ARBA" id="ARBA00022448"/>
    </source>
</evidence>
<evidence type="ECO:0000256" key="9">
    <source>
        <dbReference type="SAM" id="Phobius"/>
    </source>
</evidence>
<organism evidence="10 11">
    <name type="scientific">Caenorhabditis remanei</name>
    <name type="common">Caenorhabditis vulgaris</name>
    <dbReference type="NCBI Taxonomy" id="31234"/>
    <lineage>
        <taxon>Eukaryota</taxon>
        <taxon>Metazoa</taxon>
        <taxon>Ecdysozoa</taxon>
        <taxon>Nematoda</taxon>
        <taxon>Chromadorea</taxon>
        <taxon>Rhabditida</taxon>
        <taxon>Rhabditina</taxon>
        <taxon>Rhabditomorpha</taxon>
        <taxon>Rhabditoidea</taxon>
        <taxon>Rhabditidae</taxon>
        <taxon>Peloderinae</taxon>
        <taxon>Caenorhabditis</taxon>
    </lineage>
</organism>
<dbReference type="SUPFAM" id="SSF161070">
    <property type="entry name" value="SNF-like"/>
    <property type="match status" value="1"/>
</dbReference>
<feature type="compositionally biased region" description="Low complexity" evidence="8">
    <location>
        <begin position="9"/>
        <end position="45"/>
    </location>
</feature>
<feature type="transmembrane region" description="Helical" evidence="9">
    <location>
        <begin position="127"/>
        <end position="151"/>
    </location>
</feature>
<name>A0A6A5H9D8_CAERE</name>
<evidence type="ECO:0000313" key="10">
    <source>
        <dbReference type="EMBL" id="KAF1763043.1"/>
    </source>
</evidence>
<evidence type="ECO:0000256" key="8">
    <source>
        <dbReference type="SAM" id="MobiDB-lite"/>
    </source>
</evidence>
<feature type="transmembrane region" description="Helical" evidence="9">
    <location>
        <begin position="323"/>
        <end position="350"/>
    </location>
</feature>
<keyword evidence="5 9" id="KW-1133">Transmembrane helix</keyword>
<comment type="caution">
    <text evidence="10">The sequence shown here is derived from an EMBL/GenBank/DDBJ whole genome shotgun (WGS) entry which is preliminary data.</text>
</comment>
<dbReference type="GO" id="GO:0005886">
    <property type="term" value="C:plasma membrane"/>
    <property type="evidence" value="ECO:0007669"/>
    <property type="project" value="TreeGrafter"/>
</dbReference>
<feature type="binding site" evidence="7">
    <location>
        <position position="474"/>
    </location>
    <ligand>
        <name>Na(+)</name>
        <dbReference type="ChEBI" id="CHEBI:29101"/>
        <label>1</label>
    </ligand>
</feature>
<dbReference type="InterPro" id="IPR000175">
    <property type="entry name" value="Na/ntran_symport"/>
</dbReference>
<dbReference type="AlphaFoldDB" id="A0A6A5H9D8"/>
<dbReference type="NCBIfam" id="NF037979">
    <property type="entry name" value="Na_transp"/>
    <property type="match status" value="1"/>
</dbReference>
<dbReference type="PANTHER" id="PTHR11616:SF98">
    <property type="entry name" value="TRANSPORTER"/>
    <property type="match status" value="1"/>
</dbReference>
<sequence>MQRKKIPETTVTTVTTGTTTTVSKSMTPTAPSTTQTTNTTNTTTTTKKEPPKADDERDNEANFRPDQFVNEKKTDRGRKAYKNYVEMENTNRQAFKGIESLLSSLGQAVGLGNIWRFPQMAYRNGGVAFLISYIVCAFIFAIPAIHMEFVLGQYAAKSPPAVFRRIMPVLEGIGWMCCLVGAVIGIYYMILISWIGIYLGNTGNAVKLSKCNNEWNNLGNSVCYVGVVQKRCKGLFTDFIDKDGKNATRNHKFFKGRCQDPGNLTMASGTEQFFTNFVINPSTGFTDFNFINWATLGAVAICWVAASIVLIRGMKMIGKLSYFTVILPYIIIVILMIRGITLDGAANGLYYLWGEPDFAFLINLRTWTDAMTQICFSLSIGQGGLMNIASYNKKSYNWYRDAFLLVLCDTLMSLLGATAVFATLGFLAKQQDVPVPKVIKDGHALAFIVYTEAISQMPIPYLWHGLFFLMLLLLGMSTEIVIVEIVCSCLSDRFGYLRRHRWVTVLAVSLTFFTLGLVMTTDAGYYWFDLYDEYSAGVSSTLGTAFMCIVVCWCYGLDDFRQDMRELRGGGEPKNVWSQWLGPTSYIWTIMWRFITPLCAICVMGVLAGSRKYPYNEDGVKYPPLFDIFGWFVAALPFFAIPWFAVSTILKYRRENIPLRTAFMVQKQHPSYDRISERWPEWKQKIGDQMAEAEPGDDDVEIVDADDDGDESYLEHF</sequence>
<feature type="compositionally biased region" description="Acidic residues" evidence="8">
    <location>
        <begin position="694"/>
        <end position="717"/>
    </location>
</feature>
<evidence type="ECO:0000256" key="4">
    <source>
        <dbReference type="ARBA" id="ARBA00022847"/>
    </source>
</evidence>
<dbReference type="PRINTS" id="PR00176">
    <property type="entry name" value="NANEUSMPORT"/>
</dbReference>
<feature type="transmembrane region" description="Helical" evidence="9">
    <location>
        <begin position="290"/>
        <end position="311"/>
    </location>
</feature>
<reference evidence="10 11" key="1">
    <citation type="submission" date="2019-12" db="EMBL/GenBank/DDBJ databases">
        <title>Chromosome-level assembly of the Caenorhabditis remanei genome.</title>
        <authorList>
            <person name="Teterina A.A."/>
            <person name="Willis J.H."/>
            <person name="Phillips P.C."/>
        </authorList>
    </citation>
    <scope>NUCLEOTIDE SEQUENCE [LARGE SCALE GENOMIC DNA]</scope>
    <source>
        <strain evidence="10 11">PX506</strain>
        <tissue evidence="10">Whole organism</tissue>
    </source>
</reference>
<accession>A0A6A5H9D8</accession>